<comment type="caution">
    <text evidence="1">The sequence shown here is derived from an EMBL/GenBank/DDBJ whole genome shotgun (WGS) entry which is preliminary data.</text>
</comment>
<dbReference type="InterPro" id="IPR013078">
    <property type="entry name" value="His_Pase_superF_clade-1"/>
</dbReference>
<dbReference type="SMART" id="SM00855">
    <property type="entry name" value="PGAM"/>
    <property type="match status" value="1"/>
</dbReference>
<dbReference type="AlphaFoldDB" id="A0A1F7GT73"/>
<dbReference type="EMBL" id="MFZI01000002">
    <property type="protein sequence ID" value="OGK22260.1"/>
    <property type="molecule type" value="Genomic_DNA"/>
</dbReference>
<dbReference type="Gene3D" id="3.40.50.1240">
    <property type="entry name" value="Phosphoglycerate mutase-like"/>
    <property type="match status" value="1"/>
</dbReference>
<dbReference type="InterPro" id="IPR029033">
    <property type="entry name" value="His_PPase_superfam"/>
</dbReference>
<accession>A0A1F7GT73</accession>
<evidence type="ECO:0000313" key="2">
    <source>
        <dbReference type="Proteomes" id="UP000177026"/>
    </source>
</evidence>
<dbReference type="InterPro" id="IPR051710">
    <property type="entry name" value="Phosphatase_SH3-domain"/>
</dbReference>
<evidence type="ECO:0000313" key="1">
    <source>
        <dbReference type="EMBL" id="OGK22260.1"/>
    </source>
</evidence>
<proteinExistence type="predicted"/>
<name>A0A1F7GT73_9BACT</name>
<evidence type="ECO:0008006" key="3">
    <source>
        <dbReference type="Google" id="ProtNLM"/>
    </source>
</evidence>
<dbReference type="Pfam" id="PF00300">
    <property type="entry name" value="His_Phos_1"/>
    <property type="match status" value="1"/>
</dbReference>
<dbReference type="Proteomes" id="UP000177026">
    <property type="component" value="Unassembled WGS sequence"/>
</dbReference>
<sequence length="203" mass="22715">MKSVYLARHGHLELPTGGDGVQLLYGPNDPLSQKGFEQADMLADFLFKTAAFARIETSPNLRAFQTAERISIKFGGIPIISHKGLRAADLLYYSNQPLVRFLQDGQNPFSVAHEGNETLEEYEKRVLETFEEITFNRNDPVLIVGHGEAIKLLMHRLRHPEGPPSFGESVDYGQALGLTLDEYGKLIHSVSIPEETKPRGELR</sequence>
<gene>
    <name evidence="1" type="ORF">A2866_02460</name>
</gene>
<reference evidence="1 2" key="1">
    <citation type="journal article" date="2016" name="Nat. Commun.">
        <title>Thousands of microbial genomes shed light on interconnected biogeochemical processes in an aquifer system.</title>
        <authorList>
            <person name="Anantharaman K."/>
            <person name="Brown C.T."/>
            <person name="Hug L.A."/>
            <person name="Sharon I."/>
            <person name="Castelle C.J."/>
            <person name="Probst A.J."/>
            <person name="Thomas B.C."/>
            <person name="Singh A."/>
            <person name="Wilkins M.J."/>
            <person name="Karaoz U."/>
            <person name="Brodie E.L."/>
            <person name="Williams K.H."/>
            <person name="Hubbard S.S."/>
            <person name="Banfield J.F."/>
        </authorList>
    </citation>
    <scope>NUCLEOTIDE SEQUENCE [LARGE SCALE GENOMIC DNA]</scope>
</reference>
<dbReference type="CDD" id="cd07067">
    <property type="entry name" value="HP_PGM_like"/>
    <property type="match status" value="1"/>
</dbReference>
<dbReference type="PANTHER" id="PTHR16469:SF27">
    <property type="entry name" value="UBIQUITIN-ASSOCIATED AND SH3 DOMAIN-CONTAINING BA-RELATED"/>
    <property type="match status" value="1"/>
</dbReference>
<dbReference type="PANTHER" id="PTHR16469">
    <property type="entry name" value="UBIQUITIN-ASSOCIATED AND SH3 DOMAIN-CONTAINING BA-RELATED"/>
    <property type="match status" value="1"/>
</dbReference>
<protein>
    <recommendedName>
        <fullName evidence="3">Phosphoglycerate mutase</fullName>
    </recommendedName>
</protein>
<organism evidence="1 2">
    <name type="scientific">Candidatus Roizmanbacteria bacterium RIFCSPHIGHO2_01_FULL_39_8</name>
    <dbReference type="NCBI Taxonomy" id="1802033"/>
    <lineage>
        <taxon>Bacteria</taxon>
        <taxon>Candidatus Roizmaniibacteriota</taxon>
    </lineage>
</organism>
<dbReference type="SUPFAM" id="SSF53254">
    <property type="entry name" value="Phosphoglycerate mutase-like"/>
    <property type="match status" value="1"/>
</dbReference>